<name>A0AAV1TET6_9STRA</name>
<dbReference type="InterPro" id="IPR054722">
    <property type="entry name" value="PolX-like_BBD"/>
</dbReference>
<organism evidence="3 4">
    <name type="scientific">Peronospora matthiolae</name>
    <dbReference type="NCBI Taxonomy" id="2874970"/>
    <lineage>
        <taxon>Eukaryota</taxon>
        <taxon>Sar</taxon>
        <taxon>Stramenopiles</taxon>
        <taxon>Oomycota</taxon>
        <taxon>Peronosporomycetes</taxon>
        <taxon>Peronosporales</taxon>
        <taxon>Peronosporaceae</taxon>
        <taxon>Peronospora</taxon>
    </lineage>
</organism>
<evidence type="ECO:0000313" key="4">
    <source>
        <dbReference type="Proteomes" id="UP001162060"/>
    </source>
</evidence>
<protein>
    <recommendedName>
        <fullName evidence="2">Retrovirus-related Pol polyprotein from transposon TNT 1-94-like beta-barrel domain-containing protein</fullName>
    </recommendedName>
</protein>
<evidence type="ECO:0000256" key="1">
    <source>
        <dbReference type="SAM" id="MobiDB-lite"/>
    </source>
</evidence>
<feature type="domain" description="Retrovirus-related Pol polyprotein from transposon TNT 1-94-like beta-barrel" evidence="2">
    <location>
        <begin position="269"/>
        <end position="352"/>
    </location>
</feature>
<dbReference type="EMBL" id="CAKLBY020000042">
    <property type="protein sequence ID" value="CAK7915180.1"/>
    <property type="molecule type" value="Genomic_DNA"/>
</dbReference>
<proteinExistence type="predicted"/>
<dbReference type="Proteomes" id="UP001162060">
    <property type="component" value="Unassembled WGS sequence"/>
</dbReference>
<evidence type="ECO:0000313" key="3">
    <source>
        <dbReference type="EMBL" id="CAK7915180.1"/>
    </source>
</evidence>
<dbReference type="AlphaFoldDB" id="A0AAV1TET6"/>
<sequence length="395" mass="44235">MSSAHDATTKISIDKFDGDNYATWSRYMRGVFLTKSTWHVVNRETTPTFTDPRASDDYVKTNNIAFGLMLLHMSADYHHIVDDCEEAWVAWARLKTLYGGSQKAGRIYLKRQLFSMEMSEGGNVMHHCNEVLNISANLSSIGAKMEDEDVAICLLSSLPKSYENVVLNLEMSSAELRSRDVVSVITNEHIKRQVYILRKIGHTAERCWTKQKDENQGGARRGGNNARGRGANNVQWRTNSNYDDNYDRVAFAVSLEARLSTGKNMPGMWAVNSGATHHICDNKAKFASLNEREEGELSVSDGSKAAIKGVGTIMERVVLPNGDERDIEIKDALFVPSMSKNLLSVPQINKGGRFQVVFDGSKIIEGYRYNPNLARSSYEIVFTSVIISEMIRRVG</sequence>
<dbReference type="Pfam" id="PF22936">
    <property type="entry name" value="Pol_BBD"/>
    <property type="match status" value="1"/>
</dbReference>
<dbReference type="Pfam" id="PF14223">
    <property type="entry name" value="Retrotran_gag_2"/>
    <property type="match status" value="1"/>
</dbReference>
<dbReference type="PANTHER" id="PTHR35317">
    <property type="entry name" value="OS04G0629600 PROTEIN"/>
    <property type="match status" value="1"/>
</dbReference>
<comment type="caution">
    <text evidence="3">The sequence shown here is derived from an EMBL/GenBank/DDBJ whole genome shotgun (WGS) entry which is preliminary data.</text>
</comment>
<accession>A0AAV1TET6</accession>
<evidence type="ECO:0000259" key="2">
    <source>
        <dbReference type="Pfam" id="PF22936"/>
    </source>
</evidence>
<feature type="compositionally biased region" description="Low complexity" evidence="1">
    <location>
        <begin position="222"/>
        <end position="233"/>
    </location>
</feature>
<reference evidence="3" key="1">
    <citation type="submission" date="2024-01" db="EMBL/GenBank/DDBJ databases">
        <authorList>
            <person name="Webb A."/>
        </authorList>
    </citation>
    <scope>NUCLEOTIDE SEQUENCE</scope>
    <source>
        <strain evidence="3">Pm1</strain>
    </source>
</reference>
<dbReference type="PANTHER" id="PTHR35317:SF40">
    <property type="entry name" value="CCHC-TYPE DOMAIN-CONTAINING PROTEIN"/>
    <property type="match status" value="1"/>
</dbReference>
<gene>
    <name evidence="3" type="ORF">PM001_LOCUS5127</name>
</gene>
<feature type="region of interest" description="Disordered" evidence="1">
    <location>
        <begin position="212"/>
        <end position="236"/>
    </location>
</feature>